<keyword evidence="2" id="KW-0963">Cytoplasm</keyword>
<feature type="domain" description="IFT121/TULP4 N-terminal" evidence="14">
    <location>
        <begin position="1"/>
        <end position="325"/>
    </location>
</feature>
<keyword evidence="10" id="KW-0812">Transmembrane</keyword>
<evidence type="ECO:0000256" key="9">
    <source>
        <dbReference type="PROSITE-ProRule" id="PRU00221"/>
    </source>
</evidence>
<dbReference type="GO" id="GO:0030991">
    <property type="term" value="C:intraciliary transport particle A"/>
    <property type="evidence" value="ECO:0000318"/>
    <property type="project" value="GO_Central"/>
</dbReference>
<dbReference type="Pfam" id="PF24797">
    <property type="entry name" value="Beta-prop_WDR35_TULP_N"/>
    <property type="match status" value="1"/>
</dbReference>
<dbReference type="InterPro" id="IPR039857">
    <property type="entry name" value="Ift122/121"/>
</dbReference>
<dbReference type="FunFam" id="2.130.10.10:FF:001708">
    <property type="entry name" value="WD repeat-containing protein 35"/>
    <property type="match status" value="1"/>
</dbReference>
<dbReference type="FunCoup" id="A9V9U9">
    <property type="interactions" value="229"/>
</dbReference>
<dbReference type="PANTHER" id="PTHR12764">
    <property type="entry name" value="WD REPEAT DOMAIN-RELATED"/>
    <property type="match status" value="1"/>
</dbReference>
<dbReference type="Pfam" id="PF25170">
    <property type="entry name" value="TPR_WDR35"/>
    <property type="match status" value="1"/>
</dbReference>
<feature type="domain" description="IFT121-like TPR repeats" evidence="15">
    <location>
        <begin position="1042"/>
        <end position="1140"/>
    </location>
</feature>
<dbReference type="AlphaFoldDB" id="A9V9U9"/>
<keyword evidence="7" id="KW-0206">Cytoskeleton</keyword>
<evidence type="ECO:0000256" key="6">
    <source>
        <dbReference type="ARBA" id="ARBA00023069"/>
    </source>
</evidence>
<dbReference type="KEGG" id="mbr:MONBRDRAFT_34149"/>
<keyword evidence="3 9" id="KW-0853">WD repeat</keyword>
<proteinExistence type="predicted"/>
<dbReference type="InterPro" id="IPR056158">
    <property type="entry name" value="Beta-prop_IFT121_2nd"/>
</dbReference>
<comment type="subcellular location">
    <subcellularLocation>
        <location evidence="1">Cytoplasm</location>
        <location evidence="1">Cytoskeleton</location>
        <location evidence="1">Cilium basal body</location>
    </subcellularLocation>
</comment>
<feature type="domain" description="IFT121 second beta-propeller" evidence="13">
    <location>
        <begin position="499"/>
        <end position="700"/>
    </location>
</feature>
<dbReference type="Proteomes" id="UP000001357">
    <property type="component" value="Unassembled WGS sequence"/>
</dbReference>
<gene>
    <name evidence="16" type="ORF">MONBRDRAFT_34149</name>
</gene>
<reference evidence="16 17" key="1">
    <citation type="journal article" date="2008" name="Nature">
        <title>The genome of the choanoflagellate Monosiga brevicollis and the origin of metazoans.</title>
        <authorList>
            <consortium name="JGI Sequencing"/>
            <person name="King N."/>
            <person name="Westbrook M.J."/>
            <person name="Young S.L."/>
            <person name="Kuo A."/>
            <person name="Abedin M."/>
            <person name="Chapman J."/>
            <person name="Fairclough S."/>
            <person name="Hellsten U."/>
            <person name="Isogai Y."/>
            <person name="Letunic I."/>
            <person name="Marr M."/>
            <person name="Pincus D."/>
            <person name="Putnam N."/>
            <person name="Rokas A."/>
            <person name="Wright K.J."/>
            <person name="Zuzow R."/>
            <person name="Dirks W."/>
            <person name="Good M."/>
            <person name="Goodstein D."/>
            <person name="Lemons D."/>
            <person name="Li W."/>
            <person name="Lyons J.B."/>
            <person name="Morris A."/>
            <person name="Nichols S."/>
            <person name="Richter D.J."/>
            <person name="Salamov A."/>
            <person name="Bork P."/>
            <person name="Lim W.A."/>
            <person name="Manning G."/>
            <person name="Miller W.T."/>
            <person name="McGinnis W."/>
            <person name="Shapiro H."/>
            <person name="Tjian R."/>
            <person name="Grigoriev I.V."/>
            <person name="Rokhsar D."/>
        </authorList>
    </citation>
    <scope>NUCLEOTIDE SEQUENCE [LARGE SCALE GENOMIC DNA]</scope>
    <source>
        <strain evidence="17">MX1 / ATCC 50154</strain>
    </source>
</reference>
<keyword evidence="17" id="KW-1185">Reference proteome</keyword>
<feature type="domain" description="IFT121-like zinc finger" evidence="11">
    <location>
        <begin position="1172"/>
        <end position="1212"/>
    </location>
</feature>
<feature type="domain" description="IFT121 second beta-propeller" evidence="13">
    <location>
        <begin position="330"/>
        <end position="438"/>
    </location>
</feature>
<evidence type="ECO:0000259" key="13">
    <source>
        <dbReference type="Pfam" id="PF23390"/>
    </source>
</evidence>
<dbReference type="SMART" id="SM00320">
    <property type="entry name" value="WD40"/>
    <property type="match status" value="5"/>
</dbReference>
<evidence type="ECO:0000256" key="4">
    <source>
        <dbReference type="ARBA" id="ARBA00022737"/>
    </source>
</evidence>
<dbReference type="OMA" id="VWAMCWA"/>
<feature type="domain" description="IFT80/172/WDR35 TPR" evidence="12">
    <location>
        <begin position="733"/>
        <end position="823"/>
    </location>
</feature>
<feature type="repeat" description="WD" evidence="9">
    <location>
        <begin position="62"/>
        <end position="93"/>
    </location>
</feature>
<dbReference type="Pfam" id="PF23390">
    <property type="entry name" value="Beta-prop_WDR35_2nd"/>
    <property type="match status" value="2"/>
</dbReference>
<evidence type="ECO:0000256" key="5">
    <source>
        <dbReference type="ARBA" id="ARBA00022794"/>
    </source>
</evidence>
<dbReference type="Pfam" id="PF23145">
    <property type="entry name" value="Zf_2nd_IFT121"/>
    <property type="match status" value="1"/>
</dbReference>
<dbReference type="FunFam" id="1.25.40.470:FF:000004">
    <property type="entry name" value="WD repeat-containing protein 35"/>
    <property type="match status" value="1"/>
</dbReference>
<dbReference type="InterPro" id="IPR056159">
    <property type="entry name" value="Beta-prop_IFT121_TULP_N"/>
</dbReference>
<dbReference type="InterPro" id="IPR015943">
    <property type="entry name" value="WD40/YVTN_repeat-like_dom_sf"/>
</dbReference>
<dbReference type="InterPro" id="IPR057361">
    <property type="entry name" value="TPR_WDR35"/>
</dbReference>
<keyword evidence="8" id="KW-0966">Cell projection</keyword>
<evidence type="ECO:0000256" key="7">
    <source>
        <dbReference type="ARBA" id="ARBA00023212"/>
    </source>
</evidence>
<sequence>MFIYLSKKIKIAIPNPIPLKSIAWNQEQGWIACGGEEGLLKVIKLETASDKNSSNLTLNQTLSGHNGRVEVVTWNENYRKLTTADQYGLIVVWMLFKGQWHEEMINNRNKSFVTDMKWNSDGQRICIAYDDGDVIVGQVDGQRVWGKGLGFHIRQVEWSPNGKNILFGSSTGDVFVYNEQGDQISKLNMICLEGLTEAKLKAMTWYNGTFGYMQRNAPVLAICYENGRMQLMRNITDSKPILVDAMMRICAAKWNHNGTVLAVAGIENTAGSEEQTCTVQFYSPTGEHQRSLHVPGSDISGLAWELGGLKLSLTVDNFIFFANVRPDYFWGHFDNTVVYAFSKPQRDEHCVVFWDVKRKHHTVKYIKNLVNIAAAGDRCILCTKSDDDSGQHILIMCNAMGTAIDSKYIDIEPIHTHMSDTHIVAASNECVYVWNFASKVCQPNIFFFVFFLFSCAVFLHSWLRRFATGRVCTPFAHASCILLALAILRARLSLLLLYKSSEKSRRTDEKIFHIDDSPTGGKDTDPTRFRKARTTTQDPVCAVCVSDRLLMVSRVSGALHQYGLPKAALEIKHALNCRPDRIRLNSDSTRLAILDIDGVLTFFDPEAKRLNPETGNVVYGLPVEDFERKDVWDFRWADDNPSLFAMMERSYMYIFRDLDPEEPIPSNAYISKFSNLQVESVALDEVMSDPEHPTNTHYFEREIKSLRDTRTLLKTVTIEDAYNYIEQNPHPRLWRLLAESALGQMDLDIADKAFVRCQDLQGIHFVKHLEALGDKKKQEAEVAAYFQEFDKAQQLLLNIDRRDLAISMRRKLGDWFRVIQLVRAGGGASDQELKHAWTSIGQYYFERQRYQTAREHFAQAGYVKGLIESCFHLEDWKGLEDQIDVLPEGDDLLRRAGQLLATAGLSELSGKAYVRAGLIKDAIDVCVKQNQWDAAVTLANEHNVTEIDTLLHKYASHLLSKNKIVEAVELYRKAKSHVDCAKLLFDMAATALLNRKNLRAKKLFVLGAMEVEQHKDRRSGDQTLEGLLEDDQLDDEKAKVIEHAWRGAEACHFLLLGQKQLHASKPYDALRCAVRLTEYDDIVDPLLAYSLLALAAAATRNYAICSKAFVKLESLPKQGRMKAQIESLATELFSAHPPKNAPAATLECPSCSHENPDWATSCQACEMKFLASVASGRPMVDLEYWICEGCKHRAGIEEISAYQFCPLCHTAVGLD</sequence>
<dbReference type="GeneID" id="5894706"/>
<evidence type="ECO:0000259" key="12">
    <source>
        <dbReference type="Pfam" id="PF23387"/>
    </source>
</evidence>
<evidence type="ECO:0000256" key="2">
    <source>
        <dbReference type="ARBA" id="ARBA00022490"/>
    </source>
</evidence>
<evidence type="ECO:0000256" key="8">
    <source>
        <dbReference type="ARBA" id="ARBA00023273"/>
    </source>
</evidence>
<keyword evidence="10" id="KW-1133">Transmembrane helix</keyword>
<dbReference type="InterPro" id="IPR001680">
    <property type="entry name" value="WD40_rpt"/>
</dbReference>
<dbReference type="PANTHER" id="PTHR12764:SF5">
    <property type="entry name" value="LD29485P"/>
    <property type="match status" value="1"/>
</dbReference>
<dbReference type="InterPro" id="IPR056157">
    <property type="entry name" value="TPR_IFT80_172_dom"/>
</dbReference>
<keyword evidence="6" id="KW-0969">Cilium</keyword>
<dbReference type="Pfam" id="PF23387">
    <property type="entry name" value="TPR_IFT80_172"/>
    <property type="match status" value="1"/>
</dbReference>
<evidence type="ECO:0000313" key="17">
    <source>
        <dbReference type="Proteomes" id="UP000001357"/>
    </source>
</evidence>
<dbReference type="InterPro" id="IPR056170">
    <property type="entry name" value="Znf_IFT121-like"/>
</dbReference>
<dbReference type="PIRSF" id="PIRSF037536">
    <property type="entry name" value="WD_repeat_p35"/>
    <property type="match status" value="1"/>
</dbReference>
<evidence type="ECO:0000259" key="11">
    <source>
        <dbReference type="Pfam" id="PF23145"/>
    </source>
</evidence>
<feature type="transmembrane region" description="Helical" evidence="10">
    <location>
        <begin position="445"/>
        <end position="463"/>
    </location>
</feature>
<dbReference type="EMBL" id="CH991571">
    <property type="protein sequence ID" value="EDQ85729.1"/>
    <property type="molecule type" value="Genomic_DNA"/>
</dbReference>
<dbReference type="InParanoid" id="A9V9U9"/>
<dbReference type="eggNOG" id="KOG2041">
    <property type="taxonomic scope" value="Eukaryota"/>
</dbReference>
<evidence type="ECO:0000259" key="15">
    <source>
        <dbReference type="Pfam" id="PF25768"/>
    </source>
</evidence>
<dbReference type="Pfam" id="PF25768">
    <property type="entry name" value="TPR_IFT121"/>
    <property type="match status" value="1"/>
</dbReference>
<keyword evidence="5" id="KW-0970">Cilium biogenesis/degradation</keyword>
<evidence type="ECO:0000256" key="10">
    <source>
        <dbReference type="SAM" id="Phobius"/>
    </source>
</evidence>
<dbReference type="Gene3D" id="1.25.40.470">
    <property type="match status" value="1"/>
</dbReference>
<dbReference type="InterPro" id="IPR036322">
    <property type="entry name" value="WD40_repeat_dom_sf"/>
</dbReference>
<dbReference type="GO" id="GO:0005930">
    <property type="term" value="C:axoneme"/>
    <property type="evidence" value="ECO:0000318"/>
    <property type="project" value="GO_Central"/>
</dbReference>
<dbReference type="GO" id="GO:0060271">
    <property type="term" value="P:cilium assembly"/>
    <property type="evidence" value="ECO:0007669"/>
    <property type="project" value="InterPro"/>
</dbReference>
<protein>
    <recommendedName>
        <fullName evidence="18">Anaphase-promoting complex subunit 4 WD40 domain-containing protein</fullName>
    </recommendedName>
</protein>
<keyword evidence="10" id="KW-0472">Membrane</keyword>
<dbReference type="InterPro" id="IPR057979">
    <property type="entry name" value="TPR_IFT121"/>
</dbReference>
<dbReference type="InterPro" id="IPR017233">
    <property type="entry name" value="WDR35"/>
</dbReference>
<evidence type="ECO:0000256" key="3">
    <source>
        <dbReference type="ARBA" id="ARBA00022574"/>
    </source>
</evidence>
<keyword evidence="4" id="KW-0677">Repeat</keyword>
<name>A9V9U9_MONBE</name>
<dbReference type="RefSeq" id="XP_001749444.1">
    <property type="nucleotide sequence ID" value="XM_001749392.1"/>
</dbReference>
<dbReference type="Gene3D" id="2.130.10.10">
    <property type="entry name" value="YVTN repeat-like/Quinoprotein amine dehydrogenase"/>
    <property type="match status" value="2"/>
</dbReference>
<dbReference type="STRING" id="81824.A9V9U9"/>
<organism evidence="16 17">
    <name type="scientific">Monosiga brevicollis</name>
    <name type="common">Choanoflagellate</name>
    <dbReference type="NCBI Taxonomy" id="81824"/>
    <lineage>
        <taxon>Eukaryota</taxon>
        <taxon>Choanoflagellata</taxon>
        <taxon>Craspedida</taxon>
        <taxon>Salpingoecidae</taxon>
        <taxon>Monosiga</taxon>
    </lineage>
</organism>
<dbReference type="PROSITE" id="PS50082">
    <property type="entry name" value="WD_REPEATS_2"/>
    <property type="match status" value="1"/>
</dbReference>
<evidence type="ECO:0000313" key="16">
    <source>
        <dbReference type="EMBL" id="EDQ85729.1"/>
    </source>
</evidence>
<evidence type="ECO:0000256" key="1">
    <source>
        <dbReference type="ARBA" id="ARBA00004120"/>
    </source>
</evidence>
<feature type="transmembrane region" description="Helical" evidence="10">
    <location>
        <begin position="475"/>
        <end position="498"/>
    </location>
</feature>
<evidence type="ECO:0000259" key="14">
    <source>
        <dbReference type="Pfam" id="PF24797"/>
    </source>
</evidence>
<evidence type="ECO:0008006" key="18">
    <source>
        <dbReference type="Google" id="ProtNLM"/>
    </source>
</evidence>
<accession>A9V9U9</accession>
<dbReference type="SUPFAM" id="SSF50978">
    <property type="entry name" value="WD40 repeat-like"/>
    <property type="match status" value="2"/>
</dbReference>